<evidence type="ECO:0000259" key="1">
    <source>
        <dbReference type="Pfam" id="PF00724"/>
    </source>
</evidence>
<feature type="domain" description="NADH:flavin oxidoreductase/NADH oxidase N-terminal" evidence="1">
    <location>
        <begin position="5"/>
        <end position="348"/>
    </location>
</feature>
<dbReference type="GeneID" id="28996890"/>
<protein>
    <recommendedName>
        <fullName evidence="1">NADH:flavin oxidoreductase/NADH oxidase N-terminal domain-containing protein</fullName>
    </recommendedName>
</protein>
<accession>A0A162U6G6</accession>
<dbReference type="VEuPathDB" id="FungiDB:PHYBLDRAFT_168981"/>
<dbReference type="GO" id="GO:0016491">
    <property type="term" value="F:oxidoreductase activity"/>
    <property type="evidence" value="ECO:0007669"/>
    <property type="project" value="InterPro"/>
</dbReference>
<dbReference type="RefSeq" id="XP_018290757.1">
    <property type="nucleotide sequence ID" value="XM_018435984.1"/>
</dbReference>
<dbReference type="VEuPathDB" id="FungiDB:PHYBLDRAFT_168987"/>
<organism evidence="3 4">
    <name type="scientific">Phycomyces blakesleeanus (strain ATCC 8743b / DSM 1359 / FGSC 10004 / NBRC 33097 / NRRL 1555)</name>
    <dbReference type="NCBI Taxonomy" id="763407"/>
    <lineage>
        <taxon>Eukaryota</taxon>
        <taxon>Fungi</taxon>
        <taxon>Fungi incertae sedis</taxon>
        <taxon>Mucoromycota</taxon>
        <taxon>Mucoromycotina</taxon>
        <taxon>Mucoromycetes</taxon>
        <taxon>Mucorales</taxon>
        <taxon>Phycomycetaceae</taxon>
        <taxon>Phycomyces</taxon>
    </lineage>
</organism>
<dbReference type="InterPro" id="IPR045247">
    <property type="entry name" value="Oye-like"/>
</dbReference>
<dbReference type="GO" id="GO:0010181">
    <property type="term" value="F:FMN binding"/>
    <property type="evidence" value="ECO:0007669"/>
    <property type="project" value="InterPro"/>
</dbReference>
<dbReference type="EMBL" id="KV440982">
    <property type="protein sequence ID" value="OAD72717.1"/>
    <property type="molecule type" value="Genomic_DNA"/>
</dbReference>
<dbReference type="Proteomes" id="UP000077315">
    <property type="component" value="Unassembled WGS sequence"/>
</dbReference>
<dbReference type="RefSeq" id="XP_018290763.1">
    <property type="nucleotide sequence ID" value="XM_018435987.1"/>
</dbReference>
<name>A0A162U6G6_PHYB8</name>
<dbReference type="Gene3D" id="3.20.20.70">
    <property type="entry name" value="Aldolase class I"/>
    <property type="match status" value="1"/>
</dbReference>
<sequence>MTTALFTPIKLGASLLKHRIALAPLTRRRSDEDHISIPLMTEYYAQRATDGGLLITEGVFISEESGAYPHVPGIFTDKQIESWKEVTKAVHDKGGIIYLQLWAVGRANESANIPGNKLPGSASAIAIRGKNDSGEDYEVPRALETEEIPLIVEQYAQAARNSIAAGFDGVEIHSANGYLLDQFLNSSSNVRTDKYGGSAENRARFTLEVVESVSKAIGADRTGVRFSPWSGYKDVIDAKPYETWGYVVEQLQENYPDLAYLHFIEPRDDFISGLHPEVDRTEILENDSIDPFRKVWKGPFITAGGYTTHPKRAFETAELMENTLVAFGRSFIANPDLVHRIKNDLPLNKYDRSTFFTLGSVGYTDYPFHDPETADNN</sequence>
<dbReference type="Pfam" id="PF00724">
    <property type="entry name" value="Oxidored_FMN"/>
    <property type="match status" value="1"/>
</dbReference>
<dbReference type="AlphaFoldDB" id="A0A162U6G6"/>
<dbReference type="PANTHER" id="PTHR22893">
    <property type="entry name" value="NADH OXIDOREDUCTASE-RELATED"/>
    <property type="match status" value="1"/>
</dbReference>
<evidence type="ECO:0000313" key="4">
    <source>
        <dbReference type="Proteomes" id="UP000077315"/>
    </source>
</evidence>
<dbReference type="CDD" id="cd02933">
    <property type="entry name" value="OYE_like_FMN"/>
    <property type="match status" value="1"/>
</dbReference>
<dbReference type="OrthoDB" id="276546at2759"/>
<evidence type="ECO:0000313" key="2">
    <source>
        <dbReference type="EMBL" id="OAD72717.1"/>
    </source>
</evidence>
<dbReference type="FunCoup" id="A0A162U6G6">
    <property type="interactions" value="295"/>
</dbReference>
<reference evidence="3" key="2">
    <citation type="submission" date="2015-06" db="EMBL/GenBank/DDBJ databases">
        <title>Expansion of signal transduction pathways in fungi by whole-genome duplication.</title>
        <authorList>
            <consortium name="DOE Joint Genome Institute"/>
            <person name="Corrochano L.M."/>
            <person name="Kuo A."/>
            <person name="Marcet-Houben M."/>
            <person name="Polaino S."/>
            <person name="Salamov A."/>
            <person name="Villalobos J.M."/>
            <person name="Alvarez M.I."/>
            <person name="Avalos J."/>
            <person name="Benito E.P."/>
            <person name="Benoit I."/>
            <person name="Burger G."/>
            <person name="Camino L.P."/>
            <person name="Canovas D."/>
            <person name="Cerda-Olmedo E."/>
            <person name="Cheng J.-F."/>
            <person name="Dominguez A."/>
            <person name="Elias M."/>
            <person name="Eslava A.P."/>
            <person name="Glaser F."/>
            <person name="Grimwood J."/>
            <person name="Gutierrez G."/>
            <person name="Heitman J."/>
            <person name="Henrissat B."/>
            <person name="Iturriaga E.A."/>
            <person name="Lang B.F."/>
            <person name="Lavin J.L."/>
            <person name="Lee S."/>
            <person name="Li W."/>
            <person name="Lindquist E."/>
            <person name="Lopez-Garcia S."/>
            <person name="Luque E.M."/>
            <person name="Marcos A.T."/>
            <person name="Martin J."/>
            <person name="Mccluskey K."/>
            <person name="Medina H.R."/>
            <person name="Miralles-Duran A."/>
            <person name="Miyazaki A."/>
            <person name="Munoz-Torres E."/>
            <person name="Oguiza J.A."/>
            <person name="Ohm R."/>
            <person name="Olmedo M."/>
            <person name="Orejas M."/>
            <person name="Ortiz-Castellanos L."/>
            <person name="Pisabarro A.G."/>
            <person name="Rodriguez-Romero J."/>
            <person name="Ruiz-Herrera J."/>
            <person name="Ruiz-Vazquez R."/>
            <person name="Sanz C."/>
            <person name="Schackwitz W."/>
            <person name="Schmutz J."/>
            <person name="Shahriari M."/>
            <person name="Shelest E."/>
            <person name="Silva-Franco F."/>
            <person name="Soanes D."/>
            <person name="Syed K."/>
            <person name="Tagua V.G."/>
            <person name="Talbot N.J."/>
            <person name="Thon M."/>
            <person name="De Vries R.P."/>
            <person name="Wiebenga A."/>
            <person name="Yadav J.S."/>
            <person name="Braun E.L."/>
            <person name="Baker S."/>
            <person name="Garre V."/>
            <person name="Horwitz B."/>
            <person name="Torres-Martinez S."/>
            <person name="Idnurm A."/>
            <person name="Herrera-Estrella A."/>
            <person name="Gabaldon T."/>
            <person name="Grigoriev I.V."/>
        </authorList>
    </citation>
    <scope>NUCLEOTIDE SEQUENCE [LARGE SCALE GENOMIC DNA]</scope>
    <source>
        <strain evidence="3">NRRL 1555</strain>
    </source>
</reference>
<dbReference type="InterPro" id="IPR001155">
    <property type="entry name" value="OxRdtase_FMN_N"/>
</dbReference>
<dbReference type="FunFam" id="3.20.20.70:FF:000138">
    <property type="entry name" value="NADPH dehydrogenase 1"/>
    <property type="match status" value="1"/>
</dbReference>
<proteinExistence type="predicted"/>
<dbReference type="EMBL" id="KV440982">
    <property type="protein sequence ID" value="OAD72723.1"/>
    <property type="molecule type" value="Genomic_DNA"/>
</dbReference>
<gene>
    <name evidence="2" type="ORF">PHYBLDRAFT_168981</name>
    <name evidence="3" type="ORF">PHYBLDRAFT_168987</name>
</gene>
<dbReference type="PANTHER" id="PTHR22893:SF91">
    <property type="entry name" value="NADPH DEHYDROGENASE 2-RELATED"/>
    <property type="match status" value="1"/>
</dbReference>
<dbReference type="SUPFAM" id="SSF51395">
    <property type="entry name" value="FMN-linked oxidoreductases"/>
    <property type="match status" value="1"/>
</dbReference>
<reference evidence="4" key="1">
    <citation type="submission" date="2015-06" db="EMBL/GenBank/DDBJ databases">
        <title>Expansion of signal transduction pathways in fungi by whole-genome duplication.</title>
        <authorList>
            <consortium name="DOE Joint Genome Institute"/>
            <person name="Corrochano L.M."/>
            <person name="Kuo A."/>
            <person name="Marcet-Houben M."/>
            <person name="Polaino S."/>
            <person name="Salamov A."/>
            <person name="Villalobos J.M."/>
            <person name="Alvarez M.I."/>
            <person name="Avalos J."/>
            <person name="Benito E.P."/>
            <person name="Benoit I."/>
            <person name="Burger G."/>
            <person name="Camino L.P."/>
            <person name="Canovas D."/>
            <person name="Cerda-Olmedo E."/>
            <person name="Cheng J.-F."/>
            <person name="Dominguez A."/>
            <person name="Elias M."/>
            <person name="Eslava A.P."/>
            <person name="Glaser F."/>
            <person name="Grimwood J."/>
            <person name="Gutierrez G."/>
            <person name="Heitman J."/>
            <person name="Henrissat B."/>
            <person name="Iturriaga E.A."/>
            <person name="Lang B.F."/>
            <person name="Lavin J.L."/>
            <person name="Lee S."/>
            <person name="Li W."/>
            <person name="Lindquist E."/>
            <person name="Lopez-Garcia S."/>
            <person name="Luque E.M."/>
            <person name="Marcos A.T."/>
            <person name="Martin J."/>
            <person name="McCluskey K."/>
            <person name="Medina H.R."/>
            <person name="Miralles-Duran A."/>
            <person name="Miyazaki A."/>
            <person name="Munoz-Torres E."/>
            <person name="Oguiza J.A."/>
            <person name="Ohm R."/>
            <person name="Olmedo M."/>
            <person name="Orejas M."/>
            <person name="Ortiz-Castellanos L."/>
            <person name="Pisabarro A.G."/>
            <person name="Rodriguez-Romero J."/>
            <person name="Ruiz-Herrera J."/>
            <person name="Ruiz-Vazquez R."/>
            <person name="Sanz C."/>
            <person name="Schackwitz W."/>
            <person name="Schmutz J."/>
            <person name="Shahriari M."/>
            <person name="Shelest E."/>
            <person name="Silva-Franco F."/>
            <person name="Soanes D."/>
            <person name="Syed K."/>
            <person name="Tagua V.G."/>
            <person name="Talbot N.J."/>
            <person name="Thon M."/>
            <person name="De vries R.P."/>
            <person name="Wiebenga A."/>
            <person name="Yadav J.S."/>
            <person name="Braun E.L."/>
            <person name="Baker S."/>
            <person name="Garre V."/>
            <person name="Horwitz B."/>
            <person name="Torres-Martinez S."/>
            <person name="Idnurm A."/>
            <person name="Herrera-Estrella A."/>
            <person name="Gabaldon T."/>
            <person name="Grigoriev I.V."/>
        </authorList>
    </citation>
    <scope>NUCLEOTIDE SEQUENCE [LARGE SCALE GENOMIC DNA]</scope>
    <source>
        <strain evidence="4">NRRL 1555(-)</strain>
    </source>
</reference>
<dbReference type="GeneID" id="28996893"/>
<dbReference type="STRING" id="763407.A0A162U6G6"/>
<evidence type="ECO:0000313" key="3">
    <source>
        <dbReference type="EMBL" id="OAD72723.1"/>
    </source>
</evidence>
<dbReference type="InterPro" id="IPR013785">
    <property type="entry name" value="Aldolase_TIM"/>
</dbReference>
<keyword evidence="4" id="KW-1185">Reference proteome</keyword>